<feature type="region of interest" description="Disordered" evidence="1">
    <location>
        <begin position="1"/>
        <end position="80"/>
    </location>
</feature>
<feature type="non-terminal residue" evidence="2">
    <location>
        <position position="1"/>
    </location>
</feature>
<reference evidence="2" key="1">
    <citation type="submission" date="2021-02" db="EMBL/GenBank/DDBJ databases">
        <authorList>
            <person name="Nowell W R."/>
        </authorList>
    </citation>
    <scope>NUCLEOTIDE SEQUENCE</scope>
</reference>
<protein>
    <submittedName>
        <fullName evidence="2">Uncharacterized protein</fullName>
    </submittedName>
</protein>
<organism evidence="2 3">
    <name type="scientific">Rotaria magnacalcarata</name>
    <dbReference type="NCBI Taxonomy" id="392030"/>
    <lineage>
        <taxon>Eukaryota</taxon>
        <taxon>Metazoa</taxon>
        <taxon>Spiralia</taxon>
        <taxon>Gnathifera</taxon>
        <taxon>Rotifera</taxon>
        <taxon>Eurotatoria</taxon>
        <taxon>Bdelloidea</taxon>
        <taxon>Philodinida</taxon>
        <taxon>Philodinidae</taxon>
        <taxon>Rotaria</taxon>
    </lineage>
</organism>
<proteinExistence type="predicted"/>
<sequence>QQIKTESSARSSSLPDHRSKSSSNEPTTPDLHTRTLRAEFPLTSHRSTSPDTSENESRKFVRQSHEEENHSTEDSRSLST</sequence>
<evidence type="ECO:0000256" key="1">
    <source>
        <dbReference type="SAM" id="MobiDB-lite"/>
    </source>
</evidence>
<gene>
    <name evidence="2" type="ORF">OVN521_LOCUS48744</name>
</gene>
<dbReference type="Proteomes" id="UP000663866">
    <property type="component" value="Unassembled WGS sequence"/>
</dbReference>
<accession>A0A821J3F3</accession>
<name>A0A821J3F3_9BILA</name>
<evidence type="ECO:0000313" key="3">
    <source>
        <dbReference type="Proteomes" id="UP000663866"/>
    </source>
</evidence>
<dbReference type="AlphaFoldDB" id="A0A821J3F3"/>
<comment type="caution">
    <text evidence="2">The sequence shown here is derived from an EMBL/GenBank/DDBJ whole genome shotgun (WGS) entry which is preliminary data.</text>
</comment>
<feature type="non-terminal residue" evidence="2">
    <location>
        <position position="80"/>
    </location>
</feature>
<evidence type="ECO:0000313" key="2">
    <source>
        <dbReference type="EMBL" id="CAF4711061.1"/>
    </source>
</evidence>
<feature type="compositionally biased region" description="Polar residues" evidence="1">
    <location>
        <begin position="1"/>
        <end position="14"/>
    </location>
</feature>
<feature type="compositionally biased region" description="Basic and acidic residues" evidence="1">
    <location>
        <begin position="55"/>
        <end position="80"/>
    </location>
</feature>
<dbReference type="EMBL" id="CAJOBG010103047">
    <property type="protein sequence ID" value="CAF4711061.1"/>
    <property type="molecule type" value="Genomic_DNA"/>
</dbReference>
<keyword evidence="3" id="KW-1185">Reference proteome</keyword>